<accession>A0ABR0N5K5</accession>
<evidence type="ECO:0000313" key="2">
    <source>
        <dbReference type="EMBL" id="KAK5785853.1"/>
    </source>
</evidence>
<reference evidence="2 3" key="1">
    <citation type="submission" date="2023-03" db="EMBL/GenBank/DDBJ databases">
        <title>WGS of Gossypium arboreum.</title>
        <authorList>
            <person name="Yu D."/>
        </authorList>
    </citation>
    <scope>NUCLEOTIDE SEQUENCE [LARGE SCALE GENOMIC DNA]</scope>
    <source>
        <tissue evidence="2">Leaf</tissue>
    </source>
</reference>
<sequence length="117" mass="13141">METQNSSNVTNRDPCTDGDRNTKKVRFKEAIDGENTNMVVDSDQQPMMFFKDKLFGGGVASSYENLVRSFGRNECDFELLDGDVNTPMVNGIPTITFSDHIKDILFKEMELTVISSC</sequence>
<gene>
    <name evidence="2" type="ORF">PVK06_040474</name>
</gene>
<keyword evidence="3" id="KW-1185">Reference proteome</keyword>
<evidence type="ECO:0000256" key="1">
    <source>
        <dbReference type="SAM" id="MobiDB-lite"/>
    </source>
</evidence>
<proteinExistence type="predicted"/>
<dbReference type="EMBL" id="JARKNE010000011">
    <property type="protein sequence ID" value="KAK5785853.1"/>
    <property type="molecule type" value="Genomic_DNA"/>
</dbReference>
<name>A0ABR0N5K5_GOSAR</name>
<organism evidence="2 3">
    <name type="scientific">Gossypium arboreum</name>
    <name type="common">Tree cotton</name>
    <name type="synonym">Gossypium nanking</name>
    <dbReference type="NCBI Taxonomy" id="29729"/>
    <lineage>
        <taxon>Eukaryota</taxon>
        <taxon>Viridiplantae</taxon>
        <taxon>Streptophyta</taxon>
        <taxon>Embryophyta</taxon>
        <taxon>Tracheophyta</taxon>
        <taxon>Spermatophyta</taxon>
        <taxon>Magnoliopsida</taxon>
        <taxon>eudicotyledons</taxon>
        <taxon>Gunneridae</taxon>
        <taxon>Pentapetalae</taxon>
        <taxon>rosids</taxon>
        <taxon>malvids</taxon>
        <taxon>Malvales</taxon>
        <taxon>Malvaceae</taxon>
        <taxon>Malvoideae</taxon>
        <taxon>Gossypium</taxon>
    </lineage>
</organism>
<feature type="compositionally biased region" description="Basic and acidic residues" evidence="1">
    <location>
        <begin position="14"/>
        <end position="23"/>
    </location>
</feature>
<protein>
    <submittedName>
        <fullName evidence="2">Uncharacterized protein</fullName>
    </submittedName>
</protein>
<comment type="caution">
    <text evidence="2">The sequence shown here is derived from an EMBL/GenBank/DDBJ whole genome shotgun (WGS) entry which is preliminary data.</text>
</comment>
<dbReference type="Proteomes" id="UP001358586">
    <property type="component" value="Chromosome 11"/>
</dbReference>
<feature type="region of interest" description="Disordered" evidence="1">
    <location>
        <begin position="1"/>
        <end position="23"/>
    </location>
</feature>
<evidence type="ECO:0000313" key="3">
    <source>
        <dbReference type="Proteomes" id="UP001358586"/>
    </source>
</evidence>
<feature type="compositionally biased region" description="Polar residues" evidence="1">
    <location>
        <begin position="1"/>
        <end position="13"/>
    </location>
</feature>